<dbReference type="InterPro" id="IPR012338">
    <property type="entry name" value="Beta-lactam/transpept-like"/>
</dbReference>
<evidence type="ECO:0000313" key="13">
    <source>
        <dbReference type="EMBL" id="SFL25213.1"/>
    </source>
</evidence>
<dbReference type="Pfam" id="PF00905">
    <property type="entry name" value="Transpeptidase"/>
    <property type="match status" value="1"/>
</dbReference>
<dbReference type="GO" id="GO:0071555">
    <property type="term" value="P:cell wall organization"/>
    <property type="evidence" value="ECO:0007669"/>
    <property type="project" value="UniProtKB-KW"/>
</dbReference>
<proteinExistence type="inferred from homology"/>
<dbReference type="PANTHER" id="PTHR30627:SF2">
    <property type="entry name" value="PEPTIDOGLYCAN D,D-TRANSPEPTIDASE MRDA"/>
    <property type="match status" value="1"/>
</dbReference>
<keyword evidence="9" id="KW-0961">Cell wall biogenesis/degradation</keyword>
<dbReference type="InterPro" id="IPR001460">
    <property type="entry name" value="PCN-bd_Tpept"/>
</dbReference>
<protein>
    <submittedName>
        <fullName evidence="13">Cell elongation-specific peptidoglycan D,D-transpeptidase</fullName>
    </submittedName>
</protein>
<evidence type="ECO:0000256" key="5">
    <source>
        <dbReference type="ARBA" id="ARBA00022960"/>
    </source>
</evidence>
<evidence type="ECO:0000256" key="6">
    <source>
        <dbReference type="ARBA" id="ARBA00022984"/>
    </source>
</evidence>
<dbReference type="GO" id="GO:0005886">
    <property type="term" value="C:plasma membrane"/>
    <property type="evidence" value="ECO:0007669"/>
    <property type="project" value="UniProtKB-SubCell"/>
</dbReference>
<evidence type="ECO:0000256" key="9">
    <source>
        <dbReference type="ARBA" id="ARBA00023316"/>
    </source>
</evidence>
<dbReference type="GO" id="GO:0009252">
    <property type="term" value="P:peptidoglycan biosynthetic process"/>
    <property type="evidence" value="ECO:0007669"/>
    <property type="project" value="UniProtKB-KW"/>
</dbReference>
<gene>
    <name evidence="13" type="ORF">SAMN05216438_10373</name>
</gene>
<dbReference type="Gene3D" id="1.10.10.1230">
    <property type="entry name" value="Penicillin-binding protein, N-terminal non-catalytic domain, head sub-domain"/>
    <property type="match status" value="1"/>
</dbReference>
<keyword evidence="6" id="KW-0573">Peptidoglycan synthesis</keyword>
<dbReference type="RefSeq" id="WP_074750735.1">
    <property type="nucleotide sequence ID" value="NZ_CAXVJC010000002.1"/>
</dbReference>
<name>A0A1I4G6J9_9LACT</name>
<dbReference type="Proteomes" id="UP000181969">
    <property type="component" value="Unassembled WGS sequence"/>
</dbReference>
<dbReference type="SUPFAM" id="SSF56519">
    <property type="entry name" value="Penicillin binding protein dimerisation domain"/>
    <property type="match status" value="1"/>
</dbReference>
<comment type="similarity">
    <text evidence="2">Belongs to the transpeptidase family.</text>
</comment>
<sequence length="718" mass="78498">MSEKRKTRNELNGKKDKTRKLLKNPTMLASGRVKLLFFVITVLFLVLIGKLYHMQIMNQSFYESKQAGGAGSLQIVQGAPRGNIYDAKGVPLATTEPVEAIEYTRGQNTTADDMRKIADRLAGILTLDNDFKQITERDKKDYFLADANNLEKIAKSLTKEEKTDEKGNALSGSEIYNVQLSKVTEADINFNEQQMFAVKLFKEMNSTTIFNTTIITTSNLTAEQQAYIGEHEGELQGISVGTSWNRKYADTALKPILGTVTTQKQGIPEDMLDEYLKEGFQRNDRVGTAFLEKGYEKYLQGTHTISNVLTDKQGNVTGTEVKQKGSKGDNLKLTIDLKFQDAVDKILENEMNNMIADGFGTYSQGAYAVVLDSKTGAVLALSGLERDEKTGAMQSNTNGTFQSAFVPGSVVKPATLTAGWNANVIAGNQVLNDMPIQIAGSSLIESWFTNGILPINAVQALEYSSNTYMVQIALKMLGQPYVPNMAVDGTDRVAAFKKLRESFASYGMGTSTGFDIPGEAQGYIKDANKITVSDLLMESFGQFDTYTPLQLATYGMTLANNGERLAPHIVEGIYETNSEGGMGKLVKNITPKIMDKVNITPENMDVLHNGMYQVVHGNDFVNGQIGATGYYMRPSQGAQVSISAKTGTAEVTYVAPDGTSVPVTVNNVVAYAPTENPQISIGVMVPQTTVKEGGVTSKIGQNITREITNLYNSMYHFK</sequence>
<dbReference type="GO" id="GO:0071972">
    <property type="term" value="F:peptidoglycan L,D-transpeptidase activity"/>
    <property type="evidence" value="ECO:0007669"/>
    <property type="project" value="TreeGrafter"/>
</dbReference>
<dbReference type="SUPFAM" id="SSF56601">
    <property type="entry name" value="beta-lactamase/transpeptidase-like"/>
    <property type="match status" value="1"/>
</dbReference>
<evidence type="ECO:0000256" key="4">
    <source>
        <dbReference type="ARBA" id="ARBA00022692"/>
    </source>
</evidence>
<keyword evidence="4 10" id="KW-0812">Transmembrane</keyword>
<evidence type="ECO:0000256" key="7">
    <source>
        <dbReference type="ARBA" id="ARBA00022989"/>
    </source>
</evidence>
<dbReference type="AlphaFoldDB" id="A0A1I4G6J9"/>
<keyword evidence="3" id="KW-1003">Cell membrane</keyword>
<evidence type="ECO:0000256" key="10">
    <source>
        <dbReference type="SAM" id="Phobius"/>
    </source>
</evidence>
<feature type="domain" description="Penicillin-binding protein transpeptidase" evidence="11">
    <location>
        <begin position="367"/>
        <end position="703"/>
    </location>
</feature>
<evidence type="ECO:0000256" key="8">
    <source>
        <dbReference type="ARBA" id="ARBA00023136"/>
    </source>
</evidence>
<keyword evidence="8 10" id="KW-0472">Membrane</keyword>
<comment type="subcellular location">
    <subcellularLocation>
        <location evidence="1">Cell membrane</location>
        <topology evidence="1">Single-pass membrane protein</topology>
    </subcellularLocation>
</comment>
<dbReference type="GO" id="GO:0008658">
    <property type="term" value="F:penicillin binding"/>
    <property type="evidence" value="ECO:0007669"/>
    <property type="project" value="InterPro"/>
</dbReference>
<feature type="domain" description="Penicillin-binding protein dimerisation" evidence="12">
    <location>
        <begin position="78"/>
        <end position="319"/>
    </location>
</feature>
<dbReference type="PANTHER" id="PTHR30627">
    <property type="entry name" value="PEPTIDOGLYCAN D,D-TRANSPEPTIDASE"/>
    <property type="match status" value="1"/>
</dbReference>
<dbReference type="InterPro" id="IPR005311">
    <property type="entry name" value="PBP_dimer"/>
</dbReference>
<dbReference type="InterPro" id="IPR050515">
    <property type="entry name" value="Beta-lactam/transpept"/>
</dbReference>
<dbReference type="EMBL" id="FOTJ01000003">
    <property type="protein sequence ID" value="SFL25213.1"/>
    <property type="molecule type" value="Genomic_DNA"/>
</dbReference>
<evidence type="ECO:0000256" key="3">
    <source>
        <dbReference type="ARBA" id="ARBA00022475"/>
    </source>
</evidence>
<dbReference type="GO" id="GO:0008360">
    <property type="term" value="P:regulation of cell shape"/>
    <property type="evidence" value="ECO:0007669"/>
    <property type="project" value="UniProtKB-KW"/>
</dbReference>
<dbReference type="OrthoDB" id="9770103at2"/>
<evidence type="ECO:0000256" key="2">
    <source>
        <dbReference type="ARBA" id="ARBA00007171"/>
    </source>
</evidence>
<dbReference type="InterPro" id="IPR036138">
    <property type="entry name" value="PBP_dimer_sf"/>
</dbReference>
<dbReference type="Gene3D" id="3.90.1310.10">
    <property type="entry name" value="Penicillin-binding protein 2a (Domain 2)"/>
    <property type="match status" value="1"/>
</dbReference>
<evidence type="ECO:0000259" key="12">
    <source>
        <dbReference type="Pfam" id="PF03717"/>
    </source>
</evidence>
<evidence type="ECO:0000259" key="11">
    <source>
        <dbReference type="Pfam" id="PF00905"/>
    </source>
</evidence>
<evidence type="ECO:0000313" key="14">
    <source>
        <dbReference type="Proteomes" id="UP000181969"/>
    </source>
</evidence>
<accession>A0A1I4G6J9</accession>
<reference evidence="13 14" key="1">
    <citation type="submission" date="2016-10" db="EMBL/GenBank/DDBJ databases">
        <authorList>
            <person name="de Groot N.N."/>
        </authorList>
    </citation>
    <scope>NUCLEOTIDE SEQUENCE [LARGE SCALE GENOMIC DNA]</scope>
    <source>
        <strain evidence="13 14">M79</strain>
    </source>
</reference>
<evidence type="ECO:0000256" key="1">
    <source>
        <dbReference type="ARBA" id="ARBA00004162"/>
    </source>
</evidence>
<dbReference type="Pfam" id="PF03717">
    <property type="entry name" value="PBP_dimer"/>
    <property type="match status" value="1"/>
</dbReference>
<keyword evidence="7 10" id="KW-1133">Transmembrane helix</keyword>
<keyword evidence="5" id="KW-0133">Cell shape</keyword>
<feature type="transmembrane region" description="Helical" evidence="10">
    <location>
        <begin position="33"/>
        <end position="52"/>
    </location>
</feature>
<organism evidence="13 14">
    <name type="scientific">Lactococcus garvieae</name>
    <dbReference type="NCBI Taxonomy" id="1363"/>
    <lineage>
        <taxon>Bacteria</taxon>
        <taxon>Bacillati</taxon>
        <taxon>Bacillota</taxon>
        <taxon>Bacilli</taxon>
        <taxon>Lactobacillales</taxon>
        <taxon>Streptococcaceae</taxon>
        <taxon>Lactococcus</taxon>
    </lineage>
</organism>
<dbReference type="Gene3D" id="3.40.710.10">
    <property type="entry name" value="DD-peptidase/beta-lactamase superfamily"/>
    <property type="match status" value="1"/>
</dbReference>